<protein>
    <submittedName>
        <fullName evidence="1">Uncharacterized protein</fullName>
    </submittedName>
</protein>
<organism evidence="1">
    <name type="scientific">bioreactor metagenome</name>
    <dbReference type="NCBI Taxonomy" id="1076179"/>
    <lineage>
        <taxon>unclassified sequences</taxon>
        <taxon>metagenomes</taxon>
        <taxon>ecological metagenomes</taxon>
    </lineage>
</organism>
<name>A0A645EKB5_9ZZZZ</name>
<evidence type="ECO:0000313" key="1">
    <source>
        <dbReference type="EMBL" id="MPN02475.1"/>
    </source>
</evidence>
<dbReference type="EMBL" id="VSSQ01048427">
    <property type="protein sequence ID" value="MPN02475.1"/>
    <property type="molecule type" value="Genomic_DNA"/>
</dbReference>
<proteinExistence type="predicted"/>
<dbReference type="AlphaFoldDB" id="A0A645EKB5"/>
<comment type="caution">
    <text evidence="1">The sequence shown here is derived from an EMBL/GenBank/DDBJ whole genome shotgun (WGS) entry which is preliminary data.</text>
</comment>
<accession>A0A645EKB5</accession>
<gene>
    <name evidence="1" type="ORF">SDC9_149691</name>
</gene>
<sequence length="191" mass="21819">MIPVGLPGKDCFSSPYRCFARVAQQAYFGDFYFGISIFLELQAYLCRYAGEGDGGAVSYGILYGRNRHTYCASGHQKRKCERCTDLIGQYRHQPGFGGGSFQCRLQCGAFVGYHIDFFCAGDHFQHERVIEVSGPFCKQFIFLQNFPYKYENTYFSDLFVTGIDRVACRTGNHAVERHDDDARFFFPCQIV</sequence>
<reference evidence="1" key="1">
    <citation type="submission" date="2019-08" db="EMBL/GenBank/DDBJ databases">
        <authorList>
            <person name="Kucharzyk K."/>
            <person name="Murdoch R.W."/>
            <person name="Higgins S."/>
            <person name="Loffler F."/>
        </authorList>
    </citation>
    <scope>NUCLEOTIDE SEQUENCE</scope>
</reference>